<feature type="transmembrane region" description="Helical" evidence="1">
    <location>
        <begin position="30"/>
        <end position="50"/>
    </location>
</feature>
<keyword evidence="3" id="KW-1185">Reference proteome</keyword>
<evidence type="ECO:0000256" key="1">
    <source>
        <dbReference type="SAM" id="Phobius"/>
    </source>
</evidence>
<gene>
    <name evidence="2" type="ORF">FHS83_000958</name>
</gene>
<organism evidence="2 3">
    <name type="scientific">Rhizomicrobium palustre</name>
    <dbReference type="NCBI Taxonomy" id="189966"/>
    <lineage>
        <taxon>Bacteria</taxon>
        <taxon>Pseudomonadati</taxon>
        <taxon>Pseudomonadota</taxon>
        <taxon>Alphaproteobacteria</taxon>
        <taxon>Micropepsales</taxon>
        <taxon>Micropepsaceae</taxon>
        <taxon>Rhizomicrobium</taxon>
    </lineage>
</organism>
<name>A0A846MX96_9PROT</name>
<keyword evidence="1" id="KW-0812">Transmembrane</keyword>
<feature type="transmembrane region" description="Helical" evidence="1">
    <location>
        <begin position="93"/>
        <end position="114"/>
    </location>
</feature>
<dbReference type="AlphaFoldDB" id="A0A846MX96"/>
<keyword evidence="1" id="KW-1133">Transmembrane helix</keyword>
<protein>
    <submittedName>
        <fullName evidence="2">Drug/metabolite transporter (DMT)-like permease</fullName>
    </submittedName>
</protein>
<evidence type="ECO:0000313" key="3">
    <source>
        <dbReference type="Proteomes" id="UP000570514"/>
    </source>
</evidence>
<comment type="caution">
    <text evidence="2">The sequence shown here is derived from an EMBL/GenBank/DDBJ whole genome shotgun (WGS) entry which is preliminary data.</text>
</comment>
<dbReference type="Proteomes" id="UP000570514">
    <property type="component" value="Unassembled WGS sequence"/>
</dbReference>
<dbReference type="EMBL" id="JAASRM010000001">
    <property type="protein sequence ID" value="NIK87640.1"/>
    <property type="molecule type" value="Genomic_DNA"/>
</dbReference>
<evidence type="ECO:0000313" key="2">
    <source>
        <dbReference type="EMBL" id="NIK87640.1"/>
    </source>
</evidence>
<keyword evidence="1" id="KW-0472">Membrane</keyword>
<sequence>MLGFFVASLIVFAGLSFILSRDDGRFGTAIRLGEILIPLAAAMFLGAVFLKGWGRNYFLASCFFGIATALALLRKTPSFWHSRPPEGERVFTYGAMLLIGGAITAVTYFGHGLFW</sequence>
<dbReference type="RefSeq" id="WP_167081434.1">
    <property type="nucleotide sequence ID" value="NZ_BAAADC010000001.1"/>
</dbReference>
<feature type="transmembrane region" description="Helical" evidence="1">
    <location>
        <begin position="57"/>
        <end position="73"/>
    </location>
</feature>
<accession>A0A846MX96</accession>
<reference evidence="2 3" key="1">
    <citation type="submission" date="2020-03" db="EMBL/GenBank/DDBJ databases">
        <title>Genomic Encyclopedia of Type Strains, Phase IV (KMG-IV): sequencing the most valuable type-strain genomes for metagenomic binning, comparative biology and taxonomic classification.</title>
        <authorList>
            <person name="Goeker M."/>
        </authorList>
    </citation>
    <scope>NUCLEOTIDE SEQUENCE [LARGE SCALE GENOMIC DNA]</scope>
    <source>
        <strain evidence="2 3">DSM 19867</strain>
    </source>
</reference>
<proteinExistence type="predicted"/>